<feature type="transmembrane region" description="Helical" evidence="3">
    <location>
        <begin position="41"/>
        <end position="66"/>
    </location>
</feature>
<protein>
    <submittedName>
        <fullName evidence="5">Uncharacterized protein LOC106069302 isoform X1</fullName>
    </submittedName>
</protein>
<name>A0A9U8EEE7_BIOGL</name>
<evidence type="ECO:0000256" key="3">
    <source>
        <dbReference type="SAM" id="Phobius"/>
    </source>
</evidence>
<keyword evidence="1" id="KW-0175">Coiled coil</keyword>
<keyword evidence="3" id="KW-0812">Transmembrane</keyword>
<sequence length="333" mass="37955">MKMNLFVPHGIEIKTCLIYRFVTAPFVNYFVMPINGSASDFLAAASLAVSIICLTVCVLLLIVSYIKLRQLSDYQDSQLQDLKRITNDQEYYIDNISRKLAKEVNSINDMLGKLVKTDEFRALQSQSQVHSEILNEVRAKVSEEMNSDIFLISMKLKNLEEKLYDMDKKIEFYEYDKPVKTKSKDNDTSKNIQNNRLFEEILKYRGKIVQLEKREEERNRKIASLEEKIHTLGGILNIKLTEKHVDYSSSIDTGSSIAYSFLEANSPAIFKSLRKMKVDGNPDDSYIRETSVDVTATPVIKFQLPHSDSSKNSGSSDSSDRTLNNAQSNESVV</sequence>
<keyword evidence="3" id="KW-1133">Transmembrane helix</keyword>
<keyword evidence="4" id="KW-1185">Reference proteome</keyword>
<accession>A0A9U8EEE7</accession>
<feature type="coiled-coil region" evidence="1">
    <location>
        <begin position="156"/>
        <end position="228"/>
    </location>
</feature>
<organism evidence="4 5">
    <name type="scientific">Biomphalaria glabrata</name>
    <name type="common">Bloodfluke planorb</name>
    <name type="synonym">Freshwater snail</name>
    <dbReference type="NCBI Taxonomy" id="6526"/>
    <lineage>
        <taxon>Eukaryota</taxon>
        <taxon>Metazoa</taxon>
        <taxon>Spiralia</taxon>
        <taxon>Lophotrochozoa</taxon>
        <taxon>Mollusca</taxon>
        <taxon>Gastropoda</taxon>
        <taxon>Heterobranchia</taxon>
        <taxon>Euthyneura</taxon>
        <taxon>Panpulmonata</taxon>
        <taxon>Hygrophila</taxon>
        <taxon>Lymnaeoidea</taxon>
        <taxon>Planorbidae</taxon>
        <taxon>Biomphalaria</taxon>
    </lineage>
</organism>
<evidence type="ECO:0000256" key="1">
    <source>
        <dbReference type="SAM" id="Coils"/>
    </source>
</evidence>
<dbReference type="RefSeq" id="XP_013084379.2">
    <property type="nucleotide sequence ID" value="XM_013228925.2"/>
</dbReference>
<dbReference type="Proteomes" id="UP001165740">
    <property type="component" value="Chromosome 13"/>
</dbReference>
<keyword evidence="3" id="KW-0472">Membrane</keyword>
<reference evidence="5" key="1">
    <citation type="submission" date="2025-08" db="UniProtKB">
        <authorList>
            <consortium name="RefSeq"/>
        </authorList>
    </citation>
    <scope>IDENTIFICATION</scope>
</reference>
<feature type="region of interest" description="Disordered" evidence="2">
    <location>
        <begin position="303"/>
        <end position="333"/>
    </location>
</feature>
<proteinExistence type="predicted"/>
<evidence type="ECO:0000313" key="5">
    <source>
        <dbReference type="RefSeq" id="XP_013084379.2"/>
    </source>
</evidence>
<feature type="compositionally biased region" description="Polar residues" evidence="2">
    <location>
        <begin position="321"/>
        <end position="333"/>
    </location>
</feature>
<dbReference type="AlphaFoldDB" id="A0A9U8EEE7"/>
<evidence type="ECO:0000313" key="4">
    <source>
        <dbReference type="Proteomes" id="UP001165740"/>
    </source>
</evidence>
<evidence type="ECO:0000256" key="2">
    <source>
        <dbReference type="SAM" id="MobiDB-lite"/>
    </source>
</evidence>
<dbReference type="OrthoDB" id="10341720at2759"/>
<gene>
    <name evidence="5" type="primary">LOC106069302</name>
</gene>
<dbReference type="GeneID" id="106069302"/>